<accession>A0ABT1LS20</accession>
<name>A0ABT1LS20_9MICC</name>
<feature type="non-terminal residue" evidence="1">
    <location>
        <position position="1"/>
    </location>
</feature>
<dbReference type="EMBL" id="JANCLV010000012">
    <property type="protein sequence ID" value="MCP9001252.1"/>
    <property type="molecule type" value="Genomic_DNA"/>
</dbReference>
<comment type="caution">
    <text evidence="1">The sequence shown here is derived from an EMBL/GenBank/DDBJ whole genome shotgun (WGS) entry which is preliminary data.</text>
</comment>
<evidence type="ECO:0000313" key="2">
    <source>
        <dbReference type="Proteomes" id="UP001524318"/>
    </source>
</evidence>
<proteinExistence type="predicted"/>
<sequence length="93" mass="9944">PAPNDEVEGQWLPSTPPLALFRTIGGSEAQDWVALKASNTHISEALRDAEQVQQHEHADRDQADARDDACLCRVHRLPPANTAGGLAALLPSG</sequence>
<reference evidence="1 2" key="1">
    <citation type="submission" date="2022-06" db="EMBL/GenBank/DDBJ databases">
        <title>Pseudarthrobacter sp. strain RMG13 Genome sequencing and assembly.</title>
        <authorList>
            <person name="Kim I."/>
        </authorList>
    </citation>
    <scope>NUCLEOTIDE SEQUENCE [LARGE SCALE GENOMIC DNA]</scope>
    <source>
        <strain evidence="1 2">RMG13</strain>
    </source>
</reference>
<keyword evidence="2" id="KW-1185">Reference proteome</keyword>
<protein>
    <submittedName>
        <fullName evidence="1">Uncharacterized protein</fullName>
    </submittedName>
</protein>
<gene>
    <name evidence="1" type="ORF">NFC73_16175</name>
</gene>
<dbReference type="RefSeq" id="WP_254751796.1">
    <property type="nucleotide sequence ID" value="NZ_JANCLV010000012.1"/>
</dbReference>
<evidence type="ECO:0000313" key="1">
    <source>
        <dbReference type="EMBL" id="MCP9001252.1"/>
    </source>
</evidence>
<dbReference type="Proteomes" id="UP001524318">
    <property type="component" value="Unassembled WGS sequence"/>
</dbReference>
<organism evidence="1 2">
    <name type="scientific">Pseudarthrobacter humi</name>
    <dbReference type="NCBI Taxonomy" id="2952523"/>
    <lineage>
        <taxon>Bacteria</taxon>
        <taxon>Bacillati</taxon>
        <taxon>Actinomycetota</taxon>
        <taxon>Actinomycetes</taxon>
        <taxon>Micrococcales</taxon>
        <taxon>Micrococcaceae</taxon>
        <taxon>Pseudarthrobacter</taxon>
    </lineage>
</organism>